<dbReference type="SUPFAM" id="SSF141571">
    <property type="entry name" value="Pentapeptide repeat-like"/>
    <property type="match status" value="1"/>
</dbReference>
<dbReference type="InterPro" id="IPR051082">
    <property type="entry name" value="Pentapeptide-BTB/POZ_domain"/>
</dbReference>
<sequence length="131" mass="14262">MEDTKMAEPQKNIEFDGPQMQGMHYKRADMAASNFDGVNLADAHFYACLSKARFTDTNLSEAVFDDINLADSSFNNVNLSGAVITNANLSRLTISGVTLADSDIKDADLTGMRINGVLVTDLFVAYEQAKT</sequence>
<dbReference type="EMBL" id="LNUW01000038">
    <property type="protein sequence ID" value="KXG84168.1"/>
    <property type="molecule type" value="Genomic_DNA"/>
</dbReference>
<organism evidence="1 2">
    <name type="scientific">Agrobacterium bohemicum</name>
    <dbReference type="NCBI Taxonomy" id="2052828"/>
    <lineage>
        <taxon>Bacteria</taxon>
        <taxon>Pseudomonadati</taxon>
        <taxon>Pseudomonadota</taxon>
        <taxon>Alphaproteobacteria</taxon>
        <taxon>Hyphomicrobiales</taxon>
        <taxon>Rhizobiaceae</taxon>
        <taxon>Rhizobium/Agrobacterium group</taxon>
        <taxon>Agrobacterium</taxon>
    </lineage>
</organism>
<evidence type="ECO:0000313" key="1">
    <source>
        <dbReference type="EMBL" id="KXG84168.1"/>
    </source>
</evidence>
<reference evidence="1 2" key="1">
    <citation type="submission" date="2015-11" db="EMBL/GenBank/DDBJ databases">
        <title>Draft genome sequence of Agrobacterium sp. R89-1.</title>
        <authorList>
            <person name="Zahradnik J."/>
            <person name="Kyslikova E."/>
            <person name="Palyzova A."/>
            <person name="Kyslik P."/>
        </authorList>
    </citation>
    <scope>NUCLEOTIDE SEQUENCE [LARGE SCALE GENOMIC DNA]</scope>
    <source>
        <strain evidence="1 2">R89-1</strain>
    </source>
</reference>
<comment type="caution">
    <text evidence="1">The sequence shown here is derived from an EMBL/GenBank/DDBJ whole genome shotgun (WGS) entry which is preliminary data.</text>
</comment>
<keyword evidence="2" id="KW-1185">Reference proteome</keyword>
<gene>
    <name evidence="1" type="ORF">ATO67_14305</name>
</gene>
<evidence type="ECO:0000313" key="2">
    <source>
        <dbReference type="Proteomes" id="UP000070498"/>
    </source>
</evidence>
<dbReference type="AlphaFoldDB" id="A0A135NYB0"/>
<name>A0A135NYB0_9HYPH</name>
<protein>
    <recommendedName>
        <fullName evidence="3">Pentapeptide repeat protein</fullName>
    </recommendedName>
</protein>
<dbReference type="PANTHER" id="PTHR14136">
    <property type="entry name" value="BTB_POZ DOMAIN-CONTAINING PROTEIN KCTD9"/>
    <property type="match status" value="1"/>
</dbReference>
<dbReference type="STRING" id="2052828.ATO67_14305"/>
<proteinExistence type="predicted"/>
<dbReference type="PANTHER" id="PTHR14136:SF17">
    <property type="entry name" value="BTB_POZ DOMAIN-CONTAINING PROTEIN KCTD9"/>
    <property type="match status" value="1"/>
</dbReference>
<dbReference type="Gene3D" id="2.160.20.80">
    <property type="entry name" value="E3 ubiquitin-protein ligase SopA"/>
    <property type="match status" value="1"/>
</dbReference>
<dbReference type="Pfam" id="PF13599">
    <property type="entry name" value="Pentapeptide_4"/>
    <property type="match status" value="1"/>
</dbReference>
<evidence type="ECO:0008006" key="3">
    <source>
        <dbReference type="Google" id="ProtNLM"/>
    </source>
</evidence>
<dbReference type="Proteomes" id="UP000070498">
    <property type="component" value="Unassembled WGS sequence"/>
</dbReference>
<accession>A0A135NYB0</accession>
<dbReference type="InterPro" id="IPR001646">
    <property type="entry name" value="5peptide_repeat"/>
</dbReference>